<evidence type="ECO:0000259" key="2">
    <source>
        <dbReference type="Pfam" id="PF14133"/>
    </source>
</evidence>
<dbReference type="Proteomes" id="UP000429811">
    <property type="component" value="Unassembled WGS sequence"/>
</dbReference>
<evidence type="ECO:0000256" key="1">
    <source>
        <dbReference type="SAM" id="SignalP"/>
    </source>
</evidence>
<organism evidence="4 6">
    <name type="scientific">Flavonifractor plautii</name>
    <name type="common">Fusobacterium plautii</name>
    <dbReference type="NCBI Taxonomy" id="292800"/>
    <lineage>
        <taxon>Bacteria</taxon>
        <taxon>Bacillati</taxon>
        <taxon>Bacillota</taxon>
        <taxon>Clostridia</taxon>
        <taxon>Eubacteriales</taxon>
        <taxon>Oscillospiraceae</taxon>
        <taxon>Flavonifractor</taxon>
    </lineage>
</organism>
<feature type="signal peptide" evidence="1">
    <location>
        <begin position="1"/>
        <end position="25"/>
    </location>
</feature>
<dbReference type="InterPro" id="IPR025389">
    <property type="entry name" value="DUF4300"/>
</dbReference>
<evidence type="ECO:0000313" key="4">
    <source>
        <dbReference type="EMBL" id="MSB47853.1"/>
    </source>
</evidence>
<dbReference type="Proteomes" id="UP001211173">
    <property type="component" value="Unassembled WGS sequence"/>
</dbReference>
<name>A0A1C7FP81_FLAPL</name>
<feature type="domain" description="DUF4300" evidence="2">
    <location>
        <begin position="45"/>
        <end position="293"/>
    </location>
</feature>
<dbReference type="Proteomes" id="UP000595792">
    <property type="component" value="Chromosome"/>
</dbReference>
<dbReference type="AlphaFoldDB" id="A0A1C7FP81"/>
<dbReference type="PROSITE" id="PS51257">
    <property type="entry name" value="PROKAR_LIPOPROTEIN"/>
    <property type="match status" value="1"/>
</dbReference>
<dbReference type="EMBL" id="CP065315">
    <property type="protein sequence ID" value="QQR05355.1"/>
    <property type="molecule type" value="Genomic_DNA"/>
</dbReference>
<sequence>MKKKRFATIVAALLVISLASCSTPAGSLPSAPDGSHVPEKTQALYSNLTDDSSRREVVDALQAHGVSQEQTDTLLAWADDFNARVTTPTLTEGFTAMEGDFVDYSSLLFDIKELPDGTFFMEANCRLTAFLLMRDQLQTCGTADESDTYLMFDIEAIDTQKEYQLSSEARADFITLFNAVPLEGAATQEEHLARIEEAWSERGIQVDSAKGMSLIEVYLHSPLDGVRFVGHTGVLMETEDGLLFVEKYGPAGPFQATKFESRNALEHYLLARPDLYGDETELPPIVLENGKMMEIS</sequence>
<evidence type="ECO:0000313" key="3">
    <source>
        <dbReference type="EMBL" id="MDB7931680.1"/>
    </source>
</evidence>
<feature type="chain" id="PRO_5042684670" evidence="1">
    <location>
        <begin position="26"/>
        <end position="296"/>
    </location>
</feature>
<dbReference type="OrthoDB" id="3267930at2"/>
<proteinExistence type="predicted"/>
<keyword evidence="1" id="KW-0732">Signal</keyword>
<evidence type="ECO:0000313" key="5">
    <source>
        <dbReference type="EMBL" id="QQR05355.1"/>
    </source>
</evidence>
<dbReference type="Pfam" id="PF14133">
    <property type="entry name" value="DUF4300"/>
    <property type="match status" value="1"/>
</dbReference>
<dbReference type="EMBL" id="WKPO01000004">
    <property type="protein sequence ID" value="MSB47853.1"/>
    <property type="molecule type" value="Genomic_DNA"/>
</dbReference>
<reference evidence="3" key="3">
    <citation type="submission" date="2023-01" db="EMBL/GenBank/DDBJ databases">
        <title>Human gut microbiome strain richness.</title>
        <authorList>
            <person name="Chen-Liaw A."/>
        </authorList>
    </citation>
    <scope>NUCLEOTIDE SEQUENCE</scope>
    <source>
        <strain evidence="3">1001287st1_F4_1001285I_161205</strain>
    </source>
</reference>
<evidence type="ECO:0000313" key="6">
    <source>
        <dbReference type="Proteomes" id="UP000429811"/>
    </source>
</evidence>
<reference evidence="5 7" key="2">
    <citation type="submission" date="2020-11" db="EMBL/GenBank/DDBJ databases">
        <title>Closed and high quality bacterial genomes of the OMM12 community.</title>
        <authorList>
            <person name="Marbouty M."/>
            <person name="Lamy-Besnier Q."/>
            <person name="Debarbieux L."/>
            <person name="Koszul R."/>
        </authorList>
    </citation>
    <scope>NUCLEOTIDE SEQUENCE [LARGE SCALE GENOMIC DNA]</scope>
    <source>
        <strain evidence="5 7">YL31</strain>
    </source>
</reference>
<protein>
    <submittedName>
        <fullName evidence="4">DUF4300 family protein</fullName>
    </submittedName>
</protein>
<dbReference type="KEGG" id="fpla:A4U99_12185"/>
<reference evidence="4 6" key="1">
    <citation type="journal article" date="2019" name="Nat. Med.">
        <title>A library of human gut bacterial isolates paired with longitudinal multiomics data enables mechanistic microbiome research.</title>
        <authorList>
            <person name="Poyet M."/>
            <person name="Groussin M."/>
            <person name="Gibbons S.M."/>
            <person name="Avila-Pacheco J."/>
            <person name="Jiang X."/>
            <person name="Kearney S.M."/>
            <person name="Perrotta A.R."/>
            <person name="Berdy B."/>
            <person name="Zhao S."/>
            <person name="Lieberman T.D."/>
            <person name="Swanson P.K."/>
            <person name="Smith M."/>
            <person name="Roesemann S."/>
            <person name="Alexander J.E."/>
            <person name="Rich S.A."/>
            <person name="Livny J."/>
            <person name="Vlamakis H."/>
            <person name="Clish C."/>
            <person name="Bullock K."/>
            <person name="Deik A."/>
            <person name="Scott J."/>
            <person name="Pierce K.A."/>
            <person name="Xavier R.J."/>
            <person name="Alm E.J."/>
        </authorList>
    </citation>
    <scope>NUCLEOTIDE SEQUENCE [LARGE SCALE GENOMIC DNA]</scope>
    <source>
        <strain evidence="4 6">BIOML-A5</strain>
    </source>
</reference>
<dbReference type="EMBL" id="JAQLWV010000002">
    <property type="protein sequence ID" value="MDB7931680.1"/>
    <property type="molecule type" value="Genomic_DNA"/>
</dbReference>
<accession>A0A1C7FP81</accession>
<evidence type="ECO:0000313" key="7">
    <source>
        <dbReference type="Proteomes" id="UP000595792"/>
    </source>
</evidence>
<gene>
    <name evidence="4" type="ORF">GKE90_03940</name>
    <name evidence="5" type="ORF">I5Q84_15515</name>
    <name evidence="3" type="ORF">PNE06_01210</name>
</gene>